<keyword evidence="3" id="KW-0731">Sigma factor</keyword>
<comment type="caution">
    <text evidence="8">The sequence shown here is derived from an EMBL/GenBank/DDBJ whole genome shotgun (WGS) entry which is preliminary data.</text>
</comment>
<proteinExistence type="inferred from homology"/>
<evidence type="ECO:0000256" key="5">
    <source>
        <dbReference type="ARBA" id="ARBA00023163"/>
    </source>
</evidence>
<evidence type="ECO:0000259" key="7">
    <source>
        <dbReference type="Pfam" id="PF08281"/>
    </source>
</evidence>
<organism evidence="8 9">
    <name type="scientific">Cryptosporangium japonicum</name>
    <dbReference type="NCBI Taxonomy" id="80872"/>
    <lineage>
        <taxon>Bacteria</taxon>
        <taxon>Bacillati</taxon>
        <taxon>Actinomycetota</taxon>
        <taxon>Actinomycetes</taxon>
        <taxon>Cryptosporangiales</taxon>
        <taxon>Cryptosporangiaceae</taxon>
        <taxon>Cryptosporangium</taxon>
    </lineage>
</organism>
<dbReference type="NCBIfam" id="TIGR02937">
    <property type="entry name" value="sigma70-ECF"/>
    <property type="match status" value="1"/>
</dbReference>
<name>A0ABP3ENV4_9ACTN</name>
<dbReference type="Gene3D" id="1.10.10.10">
    <property type="entry name" value="Winged helix-like DNA-binding domain superfamily/Winged helix DNA-binding domain"/>
    <property type="match status" value="1"/>
</dbReference>
<dbReference type="SUPFAM" id="SSF88946">
    <property type="entry name" value="Sigma2 domain of RNA polymerase sigma factors"/>
    <property type="match status" value="1"/>
</dbReference>
<evidence type="ECO:0000256" key="1">
    <source>
        <dbReference type="ARBA" id="ARBA00010641"/>
    </source>
</evidence>
<sequence length="166" mass="18287">MSRSGFPAGNAEFEAFVRASGADLLRFGHVLTLERHAAEDLAQETLIRVGLAWPRIRRDGNPLGYAHRTMVNVFLNRRRRAVDLPVERLPDAGREDPSLAAVDSAAATRQVLAGLPPKQRAAIALRYFADLPDEEIGRLLGCTPQTVRSQVSRGLAALRRRLAAER</sequence>
<dbReference type="InterPro" id="IPR013325">
    <property type="entry name" value="RNA_pol_sigma_r2"/>
</dbReference>
<dbReference type="SUPFAM" id="SSF88659">
    <property type="entry name" value="Sigma3 and sigma4 domains of RNA polymerase sigma factors"/>
    <property type="match status" value="1"/>
</dbReference>
<evidence type="ECO:0000259" key="6">
    <source>
        <dbReference type="Pfam" id="PF04542"/>
    </source>
</evidence>
<keyword evidence="2" id="KW-0805">Transcription regulation</keyword>
<dbReference type="InterPro" id="IPR039425">
    <property type="entry name" value="RNA_pol_sigma-70-like"/>
</dbReference>
<dbReference type="InterPro" id="IPR013324">
    <property type="entry name" value="RNA_pol_sigma_r3/r4-like"/>
</dbReference>
<dbReference type="EMBL" id="BAAAGX010000027">
    <property type="protein sequence ID" value="GAA0267397.1"/>
    <property type="molecule type" value="Genomic_DNA"/>
</dbReference>
<evidence type="ECO:0000313" key="8">
    <source>
        <dbReference type="EMBL" id="GAA0267397.1"/>
    </source>
</evidence>
<dbReference type="PANTHER" id="PTHR43133">
    <property type="entry name" value="RNA POLYMERASE ECF-TYPE SIGMA FACTO"/>
    <property type="match status" value="1"/>
</dbReference>
<dbReference type="Pfam" id="PF08281">
    <property type="entry name" value="Sigma70_r4_2"/>
    <property type="match status" value="1"/>
</dbReference>
<dbReference type="Gene3D" id="1.10.1740.10">
    <property type="match status" value="1"/>
</dbReference>
<dbReference type="CDD" id="cd06171">
    <property type="entry name" value="Sigma70_r4"/>
    <property type="match status" value="1"/>
</dbReference>
<feature type="domain" description="RNA polymerase sigma factor 70 region 4 type 2" evidence="7">
    <location>
        <begin position="109"/>
        <end position="158"/>
    </location>
</feature>
<comment type="similarity">
    <text evidence="1">Belongs to the sigma-70 factor family. ECF subfamily.</text>
</comment>
<accession>A0ABP3ENV4</accession>
<reference evidence="9" key="1">
    <citation type="journal article" date="2019" name="Int. J. Syst. Evol. Microbiol.">
        <title>The Global Catalogue of Microorganisms (GCM) 10K type strain sequencing project: providing services to taxonomists for standard genome sequencing and annotation.</title>
        <authorList>
            <consortium name="The Broad Institute Genomics Platform"/>
            <consortium name="The Broad Institute Genome Sequencing Center for Infectious Disease"/>
            <person name="Wu L."/>
            <person name="Ma J."/>
        </authorList>
    </citation>
    <scope>NUCLEOTIDE SEQUENCE [LARGE SCALE GENOMIC DNA]</scope>
    <source>
        <strain evidence="9">JCM 10425</strain>
    </source>
</reference>
<keyword evidence="5" id="KW-0804">Transcription</keyword>
<dbReference type="Pfam" id="PF04542">
    <property type="entry name" value="Sigma70_r2"/>
    <property type="match status" value="1"/>
</dbReference>
<evidence type="ECO:0000256" key="3">
    <source>
        <dbReference type="ARBA" id="ARBA00023082"/>
    </source>
</evidence>
<dbReference type="PANTHER" id="PTHR43133:SF50">
    <property type="entry name" value="ECF RNA POLYMERASE SIGMA FACTOR SIGM"/>
    <property type="match status" value="1"/>
</dbReference>
<feature type="domain" description="RNA polymerase sigma-70 region 2" evidence="6">
    <location>
        <begin position="19"/>
        <end position="81"/>
    </location>
</feature>
<keyword evidence="9" id="KW-1185">Reference proteome</keyword>
<evidence type="ECO:0000313" key="9">
    <source>
        <dbReference type="Proteomes" id="UP001500967"/>
    </source>
</evidence>
<keyword evidence="4" id="KW-0238">DNA-binding</keyword>
<evidence type="ECO:0000256" key="4">
    <source>
        <dbReference type="ARBA" id="ARBA00023125"/>
    </source>
</evidence>
<evidence type="ECO:0000256" key="2">
    <source>
        <dbReference type="ARBA" id="ARBA00023015"/>
    </source>
</evidence>
<dbReference type="InterPro" id="IPR013249">
    <property type="entry name" value="RNA_pol_sigma70_r4_t2"/>
</dbReference>
<dbReference type="InterPro" id="IPR036388">
    <property type="entry name" value="WH-like_DNA-bd_sf"/>
</dbReference>
<dbReference type="InterPro" id="IPR014284">
    <property type="entry name" value="RNA_pol_sigma-70_dom"/>
</dbReference>
<dbReference type="RefSeq" id="WP_344652542.1">
    <property type="nucleotide sequence ID" value="NZ_BAAAGX010000027.1"/>
</dbReference>
<protein>
    <submittedName>
        <fullName evidence="8">SigE family RNA polymerase sigma factor</fullName>
    </submittedName>
</protein>
<dbReference type="InterPro" id="IPR007627">
    <property type="entry name" value="RNA_pol_sigma70_r2"/>
</dbReference>
<gene>
    <name evidence="8" type="ORF">GCM10009539_62780</name>
</gene>
<dbReference type="Proteomes" id="UP001500967">
    <property type="component" value="Unassembled WGS sequence"/>
</dbReference>